<organism evidence="3 4">
    <name type="scientific">Immersiella caudata</name>
    <dbReference type="NCBI Taxonomy" id="314043"/>
    <lineage>
        <taxon>Eukaryota</taxon>
        <taxon>Fungi</taxon>
        <taxon>Dikarya</taxon>
        <taxon>Ascomycota</taxon>
        <taxon>Pezizomycotina</taxon>
        <taxon>Sordariomycetes</taxon>
        <taxon>Sordariomycetidae</taxon>
        <taxon>Sordariales</taxon>
        <taxon>Lasiosphaeriaceae</taxon>
        <taxon>Immersiella</taxon>
    </lineage>
</organism>
<keyword evidence="1" id="KW-0677">Repeat</keyword>
<dbReference type="PANTHER" id="PTHR10039">
    <property type="entry name" value="AMELOGENIN"/>
    <property type="match status" value="1"/>
</dbReference>
<dbReference type="Gene3D" id="3.40.50.300">
    <property type="entry name" value="P-loop containing nucleotide triphosphate hydrolases"/>
    <property type="match status" value="1"/>
</dbReference>
<protein>
    <recommendedName>
        <fullName evidence="2">Nephrocystin 3-like N-terminal domain-containing protein</fullName>
    </recommendedName>
</protein>
<dbReference type="PANTHER" id="PTHR10039:SF5">
    <property type="entry name" value="NACHT DOMAIN-CONTAINING PROTEIN"/>
    <property type="match status" value="1"/>
</dbReference>
<proteinExistence type="predicted"/>
<accession>A0AA39WEL9</accession>
<gene>
    <name evidence="3" type="ORF">B0T14DRAFT_547836</name>
</gene>
<dbReference type="SUPFAM" id="SSF52540">
    <property type="entry name" value="P-loop containing nucleoside triphosphate hydrolases"/>
    <property type="match status" value="1"/>
</dbReference>
<keyword evidence="4" id="KW-1185">Reference proteome</keyword>
<evidence type="ECO:0000256" key="1">
    <source>
        <dbReference type="ARBA" id="ARBA00022737"/>
    </source>
</evidence>
<dbReference type="InterPro" id="IPR056884">
    <property type="entry name" value="NPHP3-like_N"/>
</dbReference>
<dbReference type="Proteomes" id="UP001175000">
    <property type="component" value="Unassembled WGS sequence"/>
</dbReference>
<reference evidence="3" key="1">
    <citation type="submission" date="2023-06" db="EMBL/GenBank/DDBJ databases">
        <title>Genome-scale phylogeny and comparative genomics of the fungal order Sordariales.</title>
        <authorList>
            <consortium name="Lawrence Berkeley National Laboratory"/>
            <person name="Hensen N."/>
            <person name="Bonometti L."/>
            <person name="Westerberg I."/>
            <person name="Brannstrom I.O."/>
            <person name="Guillou S."/>
            <person name="Cros-Aarteil S."/>
            <person name="Calhoun S."/>
            <person name="Haridas S."/>
            <person name="Kuo A."/>
            <person name="Mondo S."/>
            <person name="Pangilinan J."/>
            <person name="Riley R."/>
            <person name="Labutti K."/>
            <person name="Andreopoulos B."/>
            <person name="Lipzen A."/>
            <person name="Chen C."/>
            <person name="Yanf M."/>
            <person name="Daum C."/>
            <person name="Ng V."/>
            <person name="Clum A."/>
            <person name="Steindorff A."/>
            <person name="Ohm R."/>
            <person name="Martin F."/>
            <person name="Silar P."/>
            <person name="Natvig D."/>
            <person name="Lalanne C."/>
            <person name="Gautier V."/>
            <person name="Ament-Velasquez S.L."/>
            <person name="Kruys A."/>
            <person name="Hutchinson M.I."/>
            <person name="Powell A.J."/>
            <person name="Barry K."/>
            <person name="Miller A.N."/>
            <person name="Grigoriev I.V."/>
            <person name="Debuchy R."/>
            <person name="Gladieux P."/>
            <person name="Thoren M.H."/>
            <person name="Johannesson H."/>
        </authorList>
    </citation>
    <scope>NUCLEOTIDE SEQUENCE</scope>
    <source>
        <strain evidence="3">CBS 606.72</strain>
    </source>
</reference>
<name>A0AA39WEL9_9PEZI</name>
<evidence type="ECO:0000259" key="2">
    <source>
        <dbReference type="Pfam" id="PF24883"/>
    </source>
</evidence>
<dbReference type="Pfam" id="PF24883">
    <property type="entry name" value="NPHP3_N"/>
    <property type="match status" value="1"/>
</dbReference>
<feature type="domain" description="Nephrocystin 3-like N-terminal" evidence="2">
    <location>
        <begin position="282"/>
        <end position="450"/>
    </location>
</feature>
<dbReference type="AlphaFoldDB" id="A0AA39WEL9"/>
<evidence type="ECO:0000313" key="4">
    <source>
        <dbReference type="Proteomes" id="UP001175000"/>
    </source>
</evidence>
<sequence>MDPLSILGITASTVQFMDFGARLLKTIIAETMRETMTGSLGDKEERLRKDEKLKRDARQLADLAQRIENKIQSMGQSRGDRLLNPTEITILDESRGCMVVGLEIANSLEGSQNRDNRSTMERIGAAFKLVWNERSIDEMRTRLVEARSSLMLAIISNLWDRPVVVPGEPPAAAQTPHQTLVEELRSNDQAGADDPAFFNSVFTFHQAKARREGHGRSAVGELNADDAEYLDAILASLHFTARETRGQAIPDAYKSTFDWALQEPRRAEGADAELLWSSLPGWLGEETENVYWITGKPGSGKSTLMKYLVARPETLQYLKSWAGNRKVLLATFYSWDAGNELQKSQTGFLRTLLYQIVEQAPDLTPRLFPGRWATQKIFGSAALDHLPPWTWEELFEAFISLASLLERKRRRSLAIFVDGLDEFSGDHSRLIDLVKLLHSQQAVKVCVSSRPWNEFRDAFVSCPQLKMESLTEKDLVIFVQGVSNASVAFTELKEAYPTEAQDLLKRVVHRAGGVFLWVSLVTKVMLGSLTDGATLSDLEQLLESLPEDLSRLYTSLWGRVGSRYKQDGAHFLLLFRAYTNAPILDMDDLKLDPPPGMESEVLWLADGRRLEKRDRIDQVLRRKLHSRTMGLLEMAQSGQVNYLHRTTKEWLDTCWTEIESAASATFDPHLGILRAISRIASPSEPNSVRNKFKRLKKPGASWRLFCNIWGWILEAFYHAGRVVHDPQHQLVDSLDRIEDTFRDIRFVTTTVLSVSSHWAKINRGSSVPQFGFVGLAAQLGVVSYVRAKINEELDYISIEGADEDILSSLLLGPASRGLSRHEYKPLSNTPLRKRLPFIQKYVFHHMLFNHADRYALAKDVLDMLSTRRNGKERKIPLTVRNTLLPLAERIKDRNERGWSPKELGQTPLPAVTTAKTGASEITRAIPYGPGVLKLLESYGIGQKSGMREVFKEWLEGNR</sequence>
<dbReference type="EMBL" id="JAULSU010000006">
    <property type="protein sequence ID" value="KAK0613990.1"/>
    <property type="molecule type" value="Genomic_DNA"/>
</dbReference>
<comment type="caution">
    <text evidence="3">The sequence shown here is derived from an EMBL/GenBank/DDBJ whole genome shotgun (WGS) entry which is preliminary data.</text>
</comment>
<evidence type="ECO:0000313" key="3">
    <source>
        <dbReference type="EMBL" id="KAK0613990.1"/>
    </source>
</evidence>
<dbReference type="InterPro" id="IPR027417">
    <property type="entry name" value="P-loop_NTPase"/>
</dbReference>